<feature type="domain" description="P-type ATPase A" evidence="9">
    <location>
        <begin position="130"/>
        <end position="191"/>
    </location>
</feature>
<organism evidence="12 13">
    <name type="scientific">Euplotes crassus</name>
    <dbReference type="NCBI Taxonomy" id="5936"/>
    <lineage>
        <taxon>Eukaryota</taxon>
        <taxon>Sar</taxon>
        <taxon>Alveolata</taxon>
        <taxon>Ciliophora</taxon>
        <taxon>Intramacronucleata</taxon>
        <taxon>Spirotrichea</taxon>
        <taxon>Hypotrichia</taxon>
        <taxon>Euplotida</taxon>
        <taxon>Euplotidae</taxon>
        <taxon>Moneuplotes</taxon>
    </lineage>
</organism>
<dbReference type="InterPro" id="IPR023214">
    <property type="entry name" value="HAD_sf"/>
</dbReference>
<name>A0AAD1TYX9_EUPCR</name>
<keyword evidence="4" id="KW-0460">Magnesium</keyword>
<feature type="transmembrane region" description="Helical" evidence="8">
    <location>
        <begin position="75"/>
        <end position="92"/>
    </location>
</feature>
<feature type="region of interest" description="Disordered" evidence="7">
    <location>
        <begin position="1431"/>
        <end position="1639"/>
    </location>
</feature>
<dbReference type="Gene3D" id="2.70.150.10">
    <property type="entry name" value="Calcium-transporting ATPase, cytoplasmic transduction domain A"/>
    <property type="match status" value="1"/>
</dbReference>
<evidence type="ECO:0008006" key="14">
    <source>
        <dbReference type="Google" id="ProtNLM"/>
    </source>
</evidence>
<dbReference type="GO" id="GO:0016887">
    <property type="term" value="F:ATP hydrolysis activity"/>
    <property type="evidence" value="ECO:0007669"/>
    <property type="project" value="InterPro"/>
</dbReference>
<evidence type="ECO:0000256" key="8">
    <source>
        <dbReference type="SAM" id="Phobius"/>
    </source>
</evidence>
<dbReference type="Pfam" id="PF00122">
    <property type="entry name" value="E1-E2_ATPase"/>
    <property type="match status" value="1"/>
</dbReference>
<dbReference type="InterPro" id="IPR001757">
    <property type="entry name" value="P_typ_ATPase"/>
</dbReference>
<evidence type="ECO:0000256" key="6">
    <source>
        <dbReference type="ARBA" id="ARBA00023136"/>
    </source>
</evidence>
<feature type="compositionally biased region" description="Basic and acidic residues" evidence="7">
    <location>
        <begin position="915"/>
        <end position="929"/>
    </location>
</feature>
<dbReference type="InterPro" id="IPR023298">
    <property type="entry name" value="ATPase_P-typ_TM_dom_sf"/>
</dbReference>
<keyword evidence="6 8" id="KW-0472">Membrane</keyword>
<dbReference type="Pfam" id="PF16212">
    <property type="entry name" value="PhoLip_ATPase_C"/>
    <property type="match status" value="1"/>
</dbReference>
<dbReference type="Gene3D" id="3.40.50.1000">
    <property type="entry name" value="HAD superfamily/HAD-like"/>
    <property type="match status" value="2"/>
</dbReference>
<dbReference type="PANTHER" id="PTHR24092">
    <property type="entry name" value="PROBABLE PHOSPHOLIPID-TRANSPORTING ATPASE"/>
    <property type="match status" value="1"/>
</dbReference>
<feature type="transmembrane region" description="Helical" evidence="8">
    <location>
        <begin position="1168"/>
        <end position="1189"/>
    </location>
</feature>
<keyword evidence="5 8" id="KW-1133">Transmembrane helix</keyword>
<sequence>MEEEKEIPDIKAYRNIFYGFDEDDALHHLKKEYENPDDPKQKIKIPKYKSNKISTSKYNIVDFLPKAILIQFLRIYNFYFLCTIVLQGVPAVSTMPVYLAAMPFIFVIGVSVFREFIEEIKRRKQDKAVNNSKARVLRGNKFHECKWRDLQVGDIIFVHEDETFPADLLLLACSDHYGTAYIQTMTLDGERALKPRQAYTEFLEKMKKRGVGLDKLMMHLKCENPNTKIYQFEGQLTCENPKIPLMKTTLDQFLLRGAVLSNTDWIIGMVVYAGHDTKLLKNLGKNKYKQTHIERRLNKVVIFLILFQTALCLIISILAANYNQRNGITTNSEDEAEGSIYLFKDPSSSNTNVFLDALLGFLKFFLLLSSILPISLLVSLEIIKVLQSMFIFGDPKMFSVEVNQPCKVMSVSLNEELGCINNIFTDKTGTLTSNEMIFKACCIGKIKYDKKTIESYHFEGSSIENSNIDEQNSGNGEFNPDFDNSDDNGENVLRCLKKIITLNYNDEELSNEYRFGNIRITKQTDLLNYFWMALSLCHEVISISKDKQKLNKEHFDDLFLADDEDEGVSNNSSKIIKKRTFDHKPKKKYTAREEKHNDDFQVGDKKKFFQNSEDSNSLEDEIKAEEIEEDKHIENDDFSISERNIDADEELIYHGMSPDEITLVDAAKRVGYEFRYRSNNEIEIKIGGQRRVFRLLEMFKFTSERKRMTVVVQDPEDPEFVIVFTKGADNIMKGLSANQYEGHFDFSAIGKFAKKGYRTLLIGMKVIRYDEFLRWKGAYDLKNNDIENYNEREINELIYLIENELFLIGTSALEDKLQDNVHECIEEFRRADIKVWMITGDKLETAENVGISCRLLHEDAERFYLTSTEMAKAKNVAKMTYRTMKRLVKQNNEAREIPLPVEESEDSDDLEREESEEHAQVVEEDHKACETSGKNMNTSFHSQHYSGSNNRLKFKKKALQDENASSNDLFAPDKQLKITEKKLFVKHILLKSSLGTSFNVNKIATAPVADINFEIVIEGDCLALMFHEENRKLFGKIIKKANVVLVCRSSPKQKAEVVEFAKEVNPKMISLAIGDGGNDVSMIKEADVGIGIFGKEGYQAVSASDYAIGEFQFLRRLMFIHGRFNTRRMTMFITQFLLKNLIFSISQLSFAFFSAYSGQTFFEAGYTSIFNTFATQLMVCALAVGDIDIDPSLKDKTTKLLLPYLYAETRDHLSFNITNFVTWYFYGFAAGSMNFFVSYYTFLNAVEVGGKSFGLWQFSMTSYVAVIAIHLGLVGLLVGAWHWVLIFILAVHIVLFYPGWVFIYNEFPDSYIRWNQLEFYNHLNFWLVGLVIACAAIIPIAFIKQGKSMFFPRLIDLIMRKKIGKNIDIENKLKIDIVKIDKELDSEFDDDQSVRMSQDLANHVFTSNHATVEKMNKVCLSSMNSDIESINDGRLGDDDINSVGGGSMDKSHNHAKSSSSLVKSQSMNYSHNNRMSRSGRKDPLSNASPTFEKFGGSMLEVRPNNSRNSDASSSSSKNKKISRGAFKHRKNTENKFHPKLSSVGPKIIDEKFEEEDKEESSINSRQEESKYEESSSEEQSFSEGEDNSHEQPSESDIDNKYSLEASSIAEGGNFGRRVLESTGDRIHNKMTLAISESED</sequence>
<feature type="domain" description="P-type ATPase N-terminal" evidence="10">
    <location>
        <begin position="39"/>
        <end position="98"/>
    </location>
</feature>
<dbReference type="SUPFAM" id="SSF81660">
    <property type="entry name" value="Metal cation-transporting ATPase, ATP-binding domain N"/>
    <property type="match status" value="1"/>
</dbReference>
<dbReference type="EMBL" id="CAMPGE010000188">
    <property type="protein sequence ID" value="CAI2358915.1"/>
    <property type="molecule type" value="Genomic_DNA"/>
</dbReference>
<dbReference type="GO" id="GO:0005886">
    <property type="term" value="C:plasma membrane"/>
    <property type="evidence" value="ECO:0007669"/>
    <property type="project" value="TreeGrafter"/>
</dbReference>
<feature type="transmembrane region" description="Helical" evidence="8">
    <location>
        <begin position="1283"/>
        <end position="1303"/>
    </location>
</feature>
<evidence type="ECO:0000259" key="11">
    <source>
        <dbReference type="Pfam" id="PF16212"/>
    </source>
</evidence>
<dbReference type="SUPFAM" id="SSF56784">
    <property type="entry name" value="HAD-like"/>
    <property type="match status" value="1"/>
</dbReference>
<dbReference type="GO" id="GO:0140326">
    <property type="term" value="F:ATPase-coupled intramembrane lipid transporter activity"/>
    <property type="evidence" value="ECO:0007669"/>
    <property type="project" value="TreeGrafter"/>
</dbReference>
<feature type="transmembrane region" description="Helical" evidence="8">
    <location>
        <begin position="300"/>
        <end position="322"/>
    </location>
</feature>
<feature type="compositionally biased region" description="Acidic residues" evidence="7">
    <location>
        <begin position="902"/>
        <end position="914"/>
    </location>
</feature>
<feature type="compositionally biased region" description="Basic and acidic residues" evidence="7">
    <location>
        <begin position="1586"/>
        <end position="1601"/>
    </location>
</feature>
<dbReference type="InterPro" id="IPR032631">
    <property type="entry name" value="P-type_ATPase_N"/>
</dbReference>
<gene>
    <name evidence="12" type="ORF">ECRASSUSDP1_LOCUS198</name>
</gene>
<feature type="compositionally biased region" description="Low complexity" evidence="7">
    <location>
        <begin position="1457"/>
        <end position="1466"/>
    </location>
</feature>
<feature type="transmembrane region" description="Helical" evidence="8">
    <location>
        <begin position="1255"/>
        <end position="1276"/>
    </location>
</feature>
<reference evidence="12" key="1">
    <citation type="submission" date="2023-07" db="EMBL/GenBank/DDBJ databases">
        <authorList>
            <consortium name="AG Swart"/>
            <person name="Singh M."/>
            <person name="Singh A."/>
            <person name="Seah K."/>
            <person name="Emmerich C."/>
        </authorList>
    </citation>
    <scope>NUCLEOTIDE SEQUENCE</scope>
    <source>
        <strain evidence="12">DP1</strain>
    </source>
</reference>
<evidence type="ECO:0000256" key="3">
    <source>
        <dbReference type="ARBA" id="ARBA00022723"/>
    </source>
</evidence>
<evidence type="ECO:0000256" key="4">
    <source>
        <dbReference type="ARBA" id="ARBA00022842"/>
    </source>
</evidence>
<evidence type="ECO:0000313" key="12">
    <source>
        <dbReference type="EMBL" id="CAI2358915.1"/>
    </source>
</evidence>
<feature type="compositionally biased region" description="Low complexity" evidence="7">
    <location>
        <begin position="1504"/>
        <end position="1516"/>
    </location>
</feature>
<dbReference type="Pfam" id="PF13246">
    <property type="entry name" value="Cation_ATPase"/>
    <property type="match status" value="1"/>
</dbReference>
<dbReference type="NCBIfam" id="TIGR01494">
    <property type="entry name" value="ATPase_P-type"/>
    <property type="match status" value="1"/>
</dbReference>
<evidence type="ECO:0000256" key="7">
    <source>
        <dbReference type="SAM" id="MobiDB-lite"/>
    </source>
</evidence>
<feature type="transmembrane region" description="Helical" evidence="8">
    <location>
        <begin position="1323"/>
        <end position="1343"/>
    </location>
</feature>
<dbReference type="InterPro" id="IPR032630">
    <property type="entry name" value="P_typ_ATPase_c"/>
</dbReference>
<evidence type="ECO:0000256" key="5">
    <source>
        <dbReference type="ARBA" id="ARBA00022989"/>
    </source>
</evidence>
<dbReference type="Proteomes" id="UP001295684">
    <property type="component" value="Unassembled WGS sequence"/>
</dbReference>
<keyword evidence="2 8" id="KW-0812">Transmembrane</keyword>
<evidence type="ECO:0000256" key="2">
    <source>
        <dbReference type="ARBA" id="ARBA00022692"/>
    </source>
</evidence>
<dbReference type="SUPFAM" id="SSF81653">
    <property type="entry name" value="Calcium ATPase, transduction domain A"/>
    <property type="match status" value="1"/>
</dbReference>
<dbReference type="InterPro" id="IPR018303">
    <property type="entry name" value="ATPase_P-typ_P_site"/>
</dbReference>
<evidence type="ECO:0000313" key="13">
    <source>
        <dbReference type="Proteomes" id="UP001295684"/>
    </source>
</evidence>
<dbReference type="InterPro" id="IPR023299">
    <property type="entry name" value="ATPase_P-typ_cyto_dom_N"/>
</dbReference>
<dbReference type="InterPro" id="IPR008250">
    <property type="entry name" value="ATPase_P-typ_transduc_dom_A_sf"/>
</dbReference>
<dbReference type="SUPFAM" id="SSF81665">
    <property type="entry name" value="Calcium ATPase, transmembrane domain M"/>
    <property type="match status" value="1"/>
</dbReference>
<dbReference type="GO" id="GO:0005524">
    <property type="term" value="F:ATP binding"/>
    <property type="evidence" value="ECO:0007669"/>
    <property type="project" value="InterPro"/>
</dbReference>
<feature type="region of interest" description="Disordered" evidence="7">
    <location>
        <begin position="894"/>
        <end position="947"/>
    </location>
</feature>
<keyword evidence="13" id="KW-1185">Reference proteome</keyword>
<comment type="subcellular location">
    <subcellularLocation>
        <location evidence="1">Membrane</location>
        <topology evidence="1">Multi-pass membrane protein</topology>
    </subcellularLocation>
</comment>
<keyword evidence="3" id="KW-0479">Metal-binding</keyword>
<evidence type="ECO:0000259" key="10">
    <source>
        <dbReference type="Pfam" id="PF16209"/>
    </source>
</evidence>
<dbReference type="Pfam" id="PF16209">
    <property type="entry name" value="PhoLip_ATPase_N"/>
    <property type="match status" value="1"/>
</dbReference>
<feature type="transmembrane region" description="Helical" evidence="8">
    <location>
        <begin position="1223"/>
        <end position="1243"/>
    </location>
</feature>
<accession>A0AAD1TYX9</accession>
<dbReference type="GO" id="GO:0045332">
    <property type="term" value="P:phospholipid translocation"/>
    <property type="evidence" value="ECO:0007669"/>
    <property type="project" value="TreeGrafter"/>
</dbReference>
<evidence type="ECO:0000256" key="1">
    <source>
        <dbReference type="ARBA" id="ARBA00004141"/>
    </source>
</evidence>
<dbReference type="PROSITE" id="PS00154">
    <property type="entry name" value="ATPASE_E1_E2"/>
    <property type="match status" value="1"/>
</dbReference>
<feature type="compositionally biased region" description="Polar residues" evidence="7">
    <location>
        <begin position="932"/>
        <end position="947"/>
    </location>
</feature>
<feature type="transmembrane region" description="Helical" evidence="8">
    <location>
        <begin position="98"/>
        <end position="117"/>
    </location>
</feature>
<feature type="transmembrane region" description="Helical" evidence="8">
    <location>
        <begin position="1136"/>
        <end position="1156"/>
    </location>
</feature>
<feature type="compositionally biased region" description="Basic and acidic residues" evidence="7">
    <location>
        <begin position="1617"/>
        <end position="1627"/>
    </location>
</feature>
<proteinExistence type="predicted"/>
<evidence type="ECO:0000259" key="9">
    <source>
        <dbReference type="Pfam" id="PF00122"/>
    </source>
</evidence>
<feature type="domain" description="P-type ATPase C-terminal" evidence="11">
    <location>
        <begin position="1101"/>
        <end position="1352"/>
    </location>
</feature>
<protein>
    <recommendedName>
        <fullName evidence="14">P-type phospholipid transporter</fullName>
    </recommendedName>
</protein>
<dbReference type="PANTHER" id="PTHR24092:SF218">
    <property type="entry name" value="PHOSPHOLIPID-TRANSPORTING ATPASE"/>
    <property type="match status" value="1"/>
</dbReference>
<dbReference type="InterPro" id="IPR059000">
    <property type="entry name" value="ATPase_P-type_domA"/>
</dbReference>
<dbReference type="InterPro" id="IPR036412">
    <property type="entry name" value="HAD-like_sf"/>
</dbReference>
<comment type="caution">
    <text evidence="12">The sequence shown here is derived from an EMBL/GenBank/DDBJ whole genome shotgun (WGS) entry which is preliminary data.</text>
</comment>
<dbReference type="GO" id="GO:0046872">
    <property type="term" value="F:metal ion binding"/>
    <property type="evidence" value="ECO:0007669"/>
    <property type="project" value="UniProtKB-KW"/>
</dbReference>
<feature type="transmembrane region" description="Helical" evidence="8">
    <location>
        <begin position="357"/>
        <end position="380"/>
    </location>
</feature>
<feature type="compositionally biased region" description="Basic residues" evidence="7">
    <location>
        <begin position="1517"/>
        <end position="1530"/>
    </location>
</feature>
<dbReference type="Gene3D" id="3.40.1110.10">
    <property type="entry name" value="Calcium-transporting ATPase, cytoplasmic domain N"/>
    <property type="match status" value="2"/>
</dbReference>
<feature type="compositionally biased region" description="Polar residues" evidence="7">
    <location>
        <begin position="1467"/>
        <end position="1476"/>
    </location>
</feature>